<evidence type="ECO:0000313" key="4">
    <source>
        <dbReference type="Proteomes" id="UP000063699"/>
    </source>
</evidence>
<dbReference type="AlphaFoldDB" id="A0A0N9HYF1"/>
<dbReference type="Pfam" id="PF04738">
    <property type="entry name" value="Lant_dehydr_N"/>
    <property type="match status" value="1"/>
</dbReference>
<dbReference type="NCBIfam" id="TIGR03891">
    <property type="entry name" value="thiopep_ocin"/>
    <property type="match status" value="1"/>
</dbReference>
<dbReference type="EMBL" id="CP012752">
    <property type="protein sequence ID" value="ALG12348.1"/>
    <property type="molecule type" value="Genomic_DNA"/>
</dbReference>
<protein>
    <recommendedName>
        <fullName evidence="5">Lantibiotic dehydratase</fullName>
    </recommendedName>
</protein>
<evidence type="ECO:0000259" key="1">
    <source>
        <dbReference type="Pfam" id="PF04738"/>
    </source>
</evidence>
<organism evidence="3 4">
    <name type="scientific">Kibdelosporangium phytohabitans</name>
    <dbReference type="NCBI Taxonomy" id="860235"/>
    <lineage>
        <taxon>Bacteria</taxon>
        <taxon>Bacillati</taxon>
        <taxon>Actinomycetota</taxon>
        <taxon>Actinomycetes</taxon>
        <taxon>Pseudonocardiales</taxon>
        <taxon>Pseudonocardiaceae</taxon>
        <taxon>Kibdelosporangium</taxon>
    </lineage>
</organism>
<name>A0A0N9HYF1_9PSEU</name>
<dbReference type="Pfam" id="PF14028">
    <property type="entry name" value="Lant_dehydr_C"/>
    <property type="match status" value="1"/>
</dbReference>
<dbReference type="Proteomes" id="UP000063699">
    <property type="component" value="Chromosome"/>
</dbReference>
<gene>
    <name evidence="3" type="ORF">AOZ06_40720</name>
</gene>
<proteinExistence type="predicted"/>
<reference evidence="3 4" key="1">
    <citation type="submission" date="2015-07" db="EMBL/GenBank/DDBJ databases">
        <title>Genome sequencing of Kibdelosporangium phytohabitans.</title>
        <authorList>
            <person name="Qin S."/>
            <person name="Xing K."/>
        </authorList>
    </citation>
    <scope>NUCLEOTIDE SEQUENCE [LARGE SCALE GENOMIC DNA]</scope>
    <source>
        <strain evidence="3 4">KLBMP1111</strain>
    </source>
</reference>
<evidence type="ECO:0008006" key="5">
    <source>
        <dbReference type="Google" id="ProtNLM"/>
    </source>
</evidence>
<feature type="domain" description="Lantibiotic dehydratase N-terminal" evidence="1">
    <location>
        <begin position="4"/>
        <end position="631"/>
    </location>
</feature>
<dbReference type="InterPro" id="IPR023809">
    <property type="entry name" value="Thiopep_bacteriocin_synth_dom"/>
</dbReference>
<feature type="domain" description="Thiopeptide-type bacteriocin biosynthesis" evidence="2">
    <location>
        <begin position="700"/>
        <end position="953"/>
    </location>
</feature>
<sequence>MIAVCAGHEQRPRQVRGAVVSLLRYRLRATSRATPFGLFAGVAPAAFGSATTVRIGDDHRATARVNAVWLAGVVTELEHSAPLAGRLPVVLNNVTTLRDGRLVVGLRQNPAPAMSRTDPAEVSVRHTRAIEVIVRAARTPIRLDDLAALLGAEFPSTPQSVIAQMLGQLVDQRVLISSLRPPMTATDPLGHVLTALVDANVEDVPAAVPLLGQLRDLHARLAEHDRTADLAKARELRTTVTRAMSDVAGTDRPLAVDLRADAELVLPRAVATEGTRAAAALARLTPHPFGKPVWLDYHARFLERYGIGAAVPLLELVNPDIGLGFPAGYRDSLLERPAPRVSERDAALLRLAQNAALDRCVEVVLDDAAIAGLEVENLGRAQWPPHTELAVQVHAPSRAALDRGEFELAVSSAFRAAGTTTGRFLDLLDAVERNRMARAYAGMPMVNDGALRVQMSCPPLYAETENVARSPQVLPDLLAVSEHRAEDVLVPEDLVVLGDAHRFYLWSRSRARPVEPEVFSAVEFTNFAHPLLRFLCEISTARAAVCGPFSWGTAGQLPFLPRLRYRRAILAPARWTLSAADLPDRRASWPDWTACVARWCDRMMVPAAVCLGGNDQRIRLDLDKPAHLHLLRAQLDRHGHATVHEAPAADAFGWLDGHAHEIIVPLAATHSRAWPPISPRTAPVAVMTAQDGHLPGASEWLFCKLYGHPDRHTALLINHLPVLLSTWGGPVQWWFLPYRDPDNHLRLRVRLPDTAAFGPAIAQVGTWVAGLRRLGLIATMQLDTYRPETGRFGSGTAMSAAETVFAADSAAAIAQRAHLAGPDAADARALTAASLLDLAAAFTGGTTEGAAWMIEHISTDLIPAPDRTVYNQALRLANPRDDWAAVQQLPGGEQIALSWAQRQTTLAAYRDTLASAGELAPDAVLASLLHLHCIRTSGIAPETERMCHRLARAAALRHTAHTEVTS</sequence>
<dbReference type="KEGG" id="kphy:AOZ06_40720"/>
<dbReference type="STRING" id="860235.AOZ06_40720"/>
<keyword evidence="4" id="KW-1185">Reference proteome</keyword>
<evidence type="ECO:0000313" key="3">
    <source>
        <dbReference type="EMBL" id="ALG12348.1"/>
    </source>
</evidence>
<accession>A0A0N9HYF1</accession>
<evidence type="ECO:0000259" key="2">
    <source>
        <dbReference type="Pfam" id="PF14028"/>
    </source>
</evidence>
<dbReference type="InterPro" id="IPR006827">
    <property type="entry name" value="Lant_deHydtase_N"/>
</dbReference>